<keyword evidence="3 6" id="KW-0418">Kinase</keyword>
<dbReference type="PANTHER" id="PTHR44329">
    <property type="entry name" value="SERINE/THREONINE-PROTEIN KINASE TNNI3K-RELATED"/>
    <property type="match status" value="1"/>
</dbReference>
<dbReference type="Pfam" id="PF00069">
    <property type="entry name" value="Pkinase"/>
    <property type="match status" value="1"/>
</dbReference>
<dbReference type="SUPFAM" id="SSF56112">
    <property type="entry name" value="Protein kinase-like (PK-like)"/>
    <property type="match status" value="1"/>
</dbReference>
<keyword evidence="1" id="KW-0808">Transferase</keyword>
<evidence type="ECO:0000313" key="7">
    <source>
        <dbReference type="Proteomes" id="UP000777438"/>
    </source>
</evidence>
<dbReference type="GO" id="GO:0004674">
    <property type="term" value="F:protein serine/threonine kinase activity"/>
    <property type="evidence" value="ECO:0007669"/>
    <property type="project" value="TreeGrafter"/>
</dbReference>
<dbReference type="PROSITE" id="PS50011">
    <property type="entry name" value="PROTEIN_KINASE_DOM"/>
    <property type="match status" value="1"/>
</dbReference>
<evidence type="ECO:0000256" key="2">
    <source>
        <dbReference type="ARBA" id="ARBA00022741"/>
    </source>
</evidence>
<reference evidence="6 7" key="1">
    <citation type="journal article" date="2021" name="Nat. Commun.">
        <title>Genetic determinants of endophytism in the Arabidopsis root mycobiome.</title>
        <authorList>
            <person name="Mesny F."/>
            <person name="Miyauchi S."/>
            <person name="Thiergart T."/>
            <person name="Pickel B."/>
            <person name="Atanasova L."/>
            <person name="Karlsson M."/>
            <person name="Huettel B."/>
            <person name="Barry K.W."/>
            <person name="Haridas S."/>
            <person name="Chen C."/>
            <person name="Bauer D."/>
            <person name="Andreopoulos W."/>
            <person name="Pangilinan J."/>
            <person name="LaButti K."/>
            <person name="Riley R."/>
            <person name="Lipzen A."/>
            <person name="Clum A."/>
            <person name="Drula E."/>
            <person name="Henrissat B."/>
            <person name="Kohler A."/>
            <person name="Grigoriev I.V."/>
            <person name="Martin F.M."/>
            <person name="Hacquard S."/>
        </authorList>
    </citation>
    <scope>NUCLEOTIDE SEQUENCE [LARGE SCALE GENOMIC DNA]</scope>
    <source>
        <strain evidence="6 7">MPI-CAGE-CH-0241</strain>
    </source>
</reference>
<dbReference type="InterPro" id="IPR000719">
    <property type="entry name" value="Prot_kinase_dom"/>
</dbReference>
<evidence type="ECO:0000256" key="4">
    <source>
        <dbReference type="ARBA" id="ARBA00022840"/>
    </source>
</evidence>
<dbReference type="PROSITE" id="PS00108">
    <property type="entry name" value="PROTEIN_KINASE_ST"/>
    <property type="match status" value="1"/>
</dbReference>
<keyword evidence="7" id="KW-1185">Reference proteome</keyword>
<dbReference type="AlphaFoldDB" id="A0A9P8VSA6"/>
<dbReference type="Proteomes" id="UP000777438">
    <property type="component" value="Unassembled WGS sequence"/>
</dbReference>
<evidence type="ECO:0000313" key="6">
    <source>
        <dbReference type="EMBL" id="KAH6873480.1"/>
    </source>
</evidence>
<keyword evidence="4" id="KW-0067">ATP-binding</keyword>
<dbReference type="InterPro" id="IPR011009">
    <property type="entry name" value="Kinase-like_dom_sf"/>
</dbReference>
<dbReference type="Gene3D" id="1.10.510.10">
    <property type="entry name" value="Transferase(Phosphotransferase) domain 1"/>
    <property type="match status" value="1"/>
</dbReference>
<sequence length="344" mass="37954">MASSDSAYIDEEVYSRESTDLDGIAQATARERVLGWHSFLDLVWKARVPIIPPSELDGEGSGRLLGRGATMVVSEHVWETPQRRAGGGDQKQPPVVAVKRLIVRFADSDDGLHARPQHELALLANFALELRALCHGALRGHANVVRLLGITWAEKGLPALVVERASAHCPTIQSLIESRKLRGVQKADILAGIVDGLAVINSLSLVHGDLKPANILIVEQGTNIVPKLSDFAFSRSWREPLPSGGTEYWNAPEYCEFSTRKYHGSNIPPRCRDLFSLGLVFWYVLNEKLPFEDIGEEADSSNQTRRKITAAKESGHLLGQLEADCKRYVGFAHLVEEISLTRLI</sequence>
<dbReference type="SMART" id="SM00220">
    <property type="entry name" value="S_TKc"/>
    <property type="match status" value="1"/>
</dbReference>
<protein>
    <submittedName>
        <fullName evidence="6">Kinase-like domain-containing protein</fullName>
    </submittedName>
</protein>
<organism evidence="6 7">
    <name type="scientific">Thelonectria olida</name>
    <dbReference type="NCBI Taxonomy" id="1576542"/>
    <lineage>
        <taxon>Eukaryota</taxon>
        <taxon>Fungi</taxon>
        <taxon>Dikarya</taxon>
        <taxon>Ascomycota</taxon>
        <taxon>Pezizomycotina</taxon>
        <taxon>Sordariomycetes</taxon>
        <taxon>Hypocreomycetidae</taxon>
        <taxon>Hypocreales</taxon>
        <taxon>Nectriaceae</taxon>
        <taxon>Thelonectria</taxon>
    </lineage>
</organism>
<feature type="domain" description="Protein kinase" evidence="5">
    <location>
        <begin position="59"/>
        <end position="344"/>
    </location>
</feature>
<gene>
    <name evidence="6" type="ORF">B0T10DRAFT_235295</name>
</gene>
<accession>A0A9P8VSA6</accession>
<evidence type="ECO:0000259" key="5">
    <source>
        <dbReference type="PROSITE" id="PS50011"/>
    </source>
</evidence>
<name>A0A9P8VSA6_9HYPO</name>
<dbReference type="EMBL" id="JAGPYM010000046">
    <property type="protein sequence ID" value="KAH6873480.1"/>
    <property type="molecule type" value="Genomic_DNA"/>
</dbReference>
<dbReference type="GO" id="GO:0005524">
    <property type="term" value="F:ATP binding"/>
    <property type="evidence" value="ECO:0007669"/>
    <property type="project" value="UniProtKB-KW"/>
</dbReference>
<dbReference type="InterPro" id="IPR051681">
    <property type="entry name" value="Ser/Thr_Kinases-Pseudokinases"/>
</dbReference>
<proteinExistence type="predicted"/>
<dbReference type="InterPro" id="IPR008271">
    <property type="entry name" value="Ser/Thr_kinase_AS"/>
</dbReference>
<comment type="caution">
    <text evidence="6">The sequence shown here is derived from an EMBL/GenBank/DDBJ whole genome shotgun (WGS) entry which is preliminary data.</text>
</comment>
<keyword evidence="2" id="KW-0547">Nucleotide-binding</keyword>
<evidence type="ECO:0000256" key="1">
    <source>
        <dbReference type="ARBA" id="ARBA00022679"/>
    </source>
</evidence>
<dbReference type="PANTHER" id="PTHR44329:SF288">
    <property type="entry name" value="MITOGEN-ACTIVATED PROTEIN KINASE KINASE KINASE 20"/>
    <property type="match status" value="1"/>
</dbReference>
<evidence type="ECO:0000256" key="3">
    <source>
        <dbReference type="ARBA" id="ARBA00022777"/>
    </source>
</evidence>
<dbReference type="OrthoDB" id="5050650at2759"/>